<evidence type="ECO:0000256" key="1">
    <source>
        <dbReference type="SAM" id="MobiDB-lite"/>
    </source>
</evidence>
<evidence type="ECO:0000256" key="2">
    <source>
        <dbReference type="SAM" id="Phobius"/>
    </source>
</evidence>
<dbReference type="GO" id="GO:0008023">
    <property type="term" value="C:transcription elongation factor complex"/>
    <property type="evidence" value="ECO:0007669"/>
    <property type="project" value="InterPro"/>
</dbReference>
<dbReference type="STRING" id="37653.A0A0L8GG99"/>
<dbReference type="Pfam" id="PF10390">
    <property type="entry name" value="ELL"/>
    <property type="match status" value="1"/>
</dbReference>
<dbReference type="PANTHER" id="PTHR23288">
    <property type="entry name" value="OCCLUDIN AND RNA POLYMERASE II ELONGATION FACTOR ELL"/>
    <property type="match status" value="1"/>
</dbReference>
<evidence type="ECO:0000313" key="6">
    <source>
        <dbReference type="EMBL" id="KOF75978.1"/>
    </source>
</evidence>
<dbReference type="Pfam" id="PF00078">
    <property type="entry name" value="RVT_1"/>
    <property type="match status" value="1"/>
</dbReference>
<feature type="domain" description="Transcription elongation factor Eaf N-terminal" evidence="4">
    <location>
        <begin position="536"/>
        <end position="579"/>
    </location>
</feature>
<dbReference type="GO" id="GO:0000987">
    <property type="term" value="F:cis-regulatory region sequence-specific DNA binding"/>
    <property type="evidence" value="ECO:0007669"/>
    <property type="project" value="TreeGrafter"/>
</dbReference>
<reference evidence="6" key="1">
    <citation type="submission" date="2015-07" db="EMBL/GenBank/DDBJ databases">
        <title>MeaNS - Measles Nucleotide Surveillance Program.</title>
        <authorList>
            <person name="Tran T."/>
            <person name="Druce J."/>
        </authorList>
    </citation>
    <scope>NUCLEOTIDE SEQUENCE</scope>
    <source>
        <strain evidence="6">UCB-OBI-ISO-001</strain>
        <tissue evidence="6">Gonad</tissue>
    </source>
</reference>
<feature type="region of interest" description="Disordered" evidence="1">
    <location>
        <begin position="689"/>
        <end position="722"/>
    </location>
</feature>
<feature type="compositionally biased region" description="Polar residues" evidence="1">
    <location>
        <begin position="598"/>
        <end position="617"/>
    </location>
</feature>
<dbReference type="InterPro" id="IPR000477">
    <property type="entry name" value="RT_dom"/>
</dbReference>
<keyword evidence="2" id="KW-0812">Transmembrane</keyword>
<proteinExistence type="predicted"/>
<dbReference type="Gene3D" id="1.10.10.2670">
    <property type="entry name" value="E3 ubiquitin-protein ligase"/>
    <property type="match status" value="1"/>
</dbReference>
<dbReference type="InterPro" id="IPR019194">
    <property type="entry name" value="Tscrpt_elong_fac_Eaf_N"/>
</dbReference>
<dbReference type="GO" id="GO:0006368">
    <property type="term" value="P:transcription elongation by RNA polymerase II"/>
    <property type="evidence" value="ECO:0007669"/>
    <property type="project" value="InterPro"/>
</dbReference>
<dbReference type="InterPro" id="IPR031176">
    <property type="entry name" value="ELL/occludin"/>
</dbReference>
<gene>
    <name evidence="6" type="ORF">OCBIM_22033903mg</name>
</gene>
<feature type="domain" description="RNA polymerase II elongation factor ELL N-terminal" evidence="5">
    <location>
        <begin position="10"/>
        <end position="288"/>
    </location>
</feature>
<dbReference type="PANTHER" id="PTHR23288:SF17">
    <property type="entry name" value="RNA POLYMERASE II ELONGATION FACTOR ELL"/>
    <property type="match status" value="1"/>
</dbReference>
<dbReference type="InterPro" id="IPR019464">
    <property type="entry name" value="ELL_N"/>
</dbReference>
<accession>A0A0L8GG99</accession>
<dbReference type="EMBL" id="KQ421906">
    <property type="protein sequence ID" value="KOF75978.1"/>
    <property type="molecule type" value="Genomic_DNA"/>
</dbReference>
<dbReference type="Pfam" id="PF09816">
    <property type="entry name" value="EAF"/>
    <property type="match status" value="1"/>
</dbReference>
<evidence type="ECO:0008006" key="7">
    <source>
        <dbReference type="Google" id="ProtNLM"/>
    </source>
</evidence>
<dbReference type="InterPro" id="IPR036390">
    <property type="entry name" value="WH_DNA-bd_sf"/>
</dbReference>
<dbReference type="OrthoDB" id="6284217at2759"/>
<evidence type="ECO:0000259" key="3">
    <source>
        <dbReference type="Pfam" id="PF00078"/>
    </source>
</evidence>
<sequence length="743" mass="83867">MSTLEKHPLYTMSTSCEDDKTIIHAVFTESILGKLQDFLRNATESCLHPTIKIYNDGTGFIQIPVCPLETDSEQYTFHFNLYCVQGKVNGVFYCLQQVLSKNENCISSLGCITHKLVMQGNRDSFKEFRKRMHVEEAKKKPAKEICLSKNLKYNKFLSHSDNEVSNFNASLCDGWNNKALISDNLSGESSFSLSNDLHIPSYVRKSSLRKRIIHLLALRPYNKCELLRLLKRHGISENDKKSFEFKLSEVSTCYKRQRFTLTIPAWKEVDAAWPYYRVEQQQLVRRRLNAMYRGTSDRPEEHFHSTDFEFLEKKPISNNGLHTLNLNNKQKFLQSALCPETKYIRRFKERCQPNVLEDVEKHYHSISEIQSSFPINKNMRIPISETIESKQKPWSFSTLACLVMAEDNSVVELRLGASFDPNPRVAFHSFGHSRLRLSSFREIDKAKEWLVRAVRAMYRDAASKVKVGNEYSNEFRVEVGVHQGSVLSPLLFIIVLQAITEEFKTGCPWELLYADDLALIAESLSELEEKFQSSGTTHTVYKGNKRTCPKECVLIIDNASGSVTLEKLANTIQVKKTRAEGSSRLSMRPLTPVDSSKMKTSPPKSGKMSQHSPSSFKECSPALTPVEPDNNRDDFEECGINDNQIGQCPSNMVDGASFLIQIVPALEYHPQYNGNSSLNVCAPVALTNNMSESSSSSSSSSGSDMSSDSESDNSDSEGGPNKDGATQLIIINIIIIIVVIIIV</sequence>
<protein>
    <recommendedName>
        <fullName evidence="7">Reverse transcriptase domain-containing protein</fullName>
    </recommendedName>
</protein>
<dbReference type="AlphaFoldDB" id="A0A0L8GG99"/>
<dbReference type="InterPro" id="IPR042065">
    <property type="entry name" value="E3_ELL-like"/>
</dbReference>
<dbReference type="GO" id="GO:0042795">
    <property type="term" value="P:snRNA transcription by RNA polymerase II"/>
    <property type="evidence" value="ECO:0007669"/>
    <property type="project" value="TreeGrafter"/>
</dbReference>
<evidence type="ECO:0000259" key="4">
    <source>
        <dbReference type="Pfam" id="PF09816"/>
    </source>
</evidence>
<name>A0A0L8GG99_OCTBM</name>
<evidence type="ECO:0000259" key="5">
    <source>
        <dbReference type="Pfam" id="PF10390"/>
    </source>
</evidence>
<feature type="domain" description="Reverse transcriptase" evidence="3">
    <location>
        <begin position="453"/>
        <end position="533"/>
    </location>
</feature>
<feature type="transmembrane region" description="Helical" evidence="2">
    <location>
        <begin position="724"/>
        <end position="742"/>
    </location>
</feature>
<organism evidence="6">
    <name type="scientific">Octopus bimaculoides</name>
    <name type="common">California two-spotted octopus</name>
    <dbReference type="NCBI Taxonomy" id="37653"/>
    <lineage>
        <taxon>Eukaryota</taxon>
        <taxon>Metazoa</taxon>
        <taxon>Spiralia</taxon>
        <taxon>Lophotrochozoa</taxon>
        <taxon>Mollusca</taxon>
        <taxon>Cephalopoda</taxon>
        <taxon>Coleoidea</taxon>
        <taxon>Octopodiformes</taxon>
        <taxon>Octopoda</taxon>
        <taxon>Incirrata</taxon>
        <taxon>Octopodidae</taxon>
        <taxon>Octopus</taxon>
    </lineage>
</organism>
<keyword evidence="2" id="KW-1133">Transmembrane helix</keyword>
<keyword evidence="2" id="KW-0472">Membrane</keyword>
<feature type="region of interest" description="Disordered" evidence="1">
    <location>
        <begin position="579"/>
        <end position="633"/>
    </location>
</feature>
<feature type="compositionally biased region" description="Low complexity" evidence="1">
    <location>
        <begin position="689"/>
        <end position="706"/>
    </location>
</feature>
<dbReference type="GO" id="GO:0032968">
    <property type="term" value="P:positive regulation of transcription elongation by RNA polymerase II"/>
    <property type="evidence" value="ECO:0007669"/>
    <property type="project" value="TreeGrafter"/>
</dbReference>
<dbReference type="SUPFAM" id="SSF46785">
    <property type="entry name" value="Winged helix' DNA-binding domain"/>
    <property type="match status" value="1"/>
</dbReference>